<reference evidence="3" key="1">
    <citation type="submission" date="2025-08" db="UniProtKB">
        <authorList>
            <consortium name="RefSeq"/>
        </authorList>
    </citation>
    <scope>IDENTIFICATION</scope>
</reference>
<dbReference type="InterPro" id="IPR053781">
    <property type="entry name" value="F-box_AtFBL13-like"/>
</dbReference>
<dbReference type="Pfam" id="PF23622">
    <property type="entry name" value="LRR_At1g61320_AtMIF1"/>
    <property type="match status" value="1"/>
</dbReference>
<dbReference type="SUPFAM" id="SSF81383">
    <property type="entry name" value="F-box domain"/>
    <property type="match status" value="1"/>
</dbReference>
<dbReference type="STRING" id="4432.A0A1U8BL27"/>
<protein>
    <submittedName>
        <fullName evidence="3">F-box protein At1g49610</fullName>
    </submittedName>
</protein>
<dbReference type="PANTHER" id="PTHR34145:SF28">
    <property type="entry name" value="F-BOX DOMAIN-CONTAINING PROTEIN"/>
    <property type="match status" value="1"/>
</dbReference>
<dbReference type="InterPro" id="IPR006566">
    <property type="entry name" value="FBD"/>
</dbReference>
<dbReference type="Proteomes" id="UP000189703">
    <property type="component" value="Unplaced"/>
</dbReference>
<dbReference type="GeneID" id="104612298"/>
<dbReference type="eggNOG" id="ENOG502QVFC">
    <property type="taxonomic scope" value="Eukaryota"/>
</dbReference>
<dbReference type="OrthoDB" id="673865at2759"/>
<keyword evidence="2" id="KW-1185">Reference proteome</keyword>
<dbReference type="InterPro" id="IPR055357">
    <property type="entry name" value="LRR_At1g61320_AtMIF1"/>
</dbReference>
<dbReference type="InterPro" id="IPR036047">
    <property type="entry name" value="F-box-like_dom_sf"/>
</dbReference>
<dbReference type="RefSeq" id="XP_010277982.1">
    <property type="nucleotide sequence ID" value="XM_010279680.1"/>
</dbReference>
<dbReference type="SUPFAM" id="SSF52047">
    <property type="entry name" value="RNI-like"/>
    <property type="match status" value="1"/>
</dbReference>
<dbReference type="SMART" id="SM00579">
    <property type="entry name" value="FBD"/>
    <property type="match status" value="1"/>
</dbReference>
<dbReference type="Pfam" id="PF00646">
    <property type="entry name" value="F-box"/>
    <property type="match status" value="1"/>
</dbReference>
<dbReference type="InterPro" id="IPR032675">
    <property type="entry name" value="LRR_dom_sf"/>
</dbReference>
<dbReference type="CDD" id="cd22160">
    <property type="entry name" value="F-box_AtFBL13-like"/>
    <property type="match status" value="1"/>
</dbReference>
<dbReference type="PANTHER" id="PTHR34145">
    <property type="entry name" value="OS02G0105600 PROTEIN"/>
    <property type="match status" value="1"/>
</dbReference>
<dbReference type="AlphaFoldDB" id="A0A1U8BL27"/>
<dbReference type="InParanoid" id="A0A1U8BL27"/>
<feature type="domain" description="FBD" evidence="1">
    <location>
        <begin position="454"/>
        <end position="530"/>
    </location>
</feature>
<gene>
    <name evidence="3" type="primary">LOC104612298</name>
</gene>
<organism evidence="2 3">
    <name type="scientific">Nelumbo nucifera</name>
    <name type="common">Sacred lotus</name>
    <dbReference type="NCBI Taxonomy" id="4432"/>
    <lineage>
        <taxon>Eukaryota</taxon>
        <taxon>Viridiplantae</taxon>
        <taxon>Streptophyta</taxon>
        <taxon>Embryophyta</taxon>
        <taxon>Tracheophyta</taxon>
        <taxon>Spermatophyta</taxon>
        <taxon>Magnoliopsida</taxon>
        <taxon>Proteales</taxon>
        <taxon>Nelumbonaceae</taxon>
        <taxon>Nelumbo</taxon>
    </lineage>
</organism>
<dbReference type="KEGG" id="nnu:104612298"/>
<sequence>MKNPPALSINQVVTVYLLPPPQLSPYQTPSKLSFRLRPSPSPGCSSAGMHTDHYTQEMAENVDRISDLIDPILVLVLSSLPSKHAVRTSVLSKRWRHLWAEIPYLDFEESLFIDNQIPPPPCITSLPWLMHVRNEGRRRFVAFVHRMLLLYKGKTIFRFRLRFCYDGEHVNNITQWIGFAIAKQVQELDLDFSGAGLAQDSRTGYRRYELPNYLFCYTSCSVLKLNFCQFKPFSFKIFSLLRMLSLIRIELSSELLLRVLTNCSVLETLHLEKCHGLSHLKISDSNLRLESLRIHDCRPLSQGVDICAPKLRSFKYFGHIVRFGPEKMLSLHEVSLDFGLQTLLYDQDQKLGKLLLHLDHVRVMSVCSYLIQVLPAEGQCLPTPLCNLRHLTLNTMLDNHELPGISFLLRSSPKLQSLSIELGLGREIKGYNPPRMDMSLVGGDYWQSEEQPFGCILNHLEFVRINWFTGAENEISLARYIVKNAMALKKMIIHICQDSTLDEINSMTSRLSREILDCPKASPDTSVTYV</sequence>
<dbReference type="FunCoup" id="A0A1U8BL27">
    <property type="interactions" value="125"/>
</dbReference>
<dbReference type="InterPro" id="IPR053772">
    <property type="entry name" value="At1g61320/At1g61330-like"/>
</dbReference>
<proteinExistence type="predicted"/>
<dbReference type="InterPro" id="IPR001810">
    <property type="entry name" value="F-box_dom"/>
</dbReference>
<evidence type="ECO:0000313" key="2">
    <source>
        <dbReference type="Proteomes" id="UP000189703"/>
    </source>
</evidence>
<accession>A0A1U8BL27</accession>
<dbReference type="OMA" id="FNENFFV"/>
<dbReference type="Gene3D" id="3.80.10.10">
    <property type="entry name" value="Ribonuclease Inhibitor"/>
    <property type="match status" value="1"/>
</dbReference>
<evidence type="ECO:0000313" key="3">
    <source>
        <dbReference type="RefSeq" id="XP_010277982.1"/>
    </source>
</evidence>
<evidence type="ECO:0000259" key="1">
    <source>
        <dbReference type="SMART" id="SM00579"/>
    </source>
</evidence>
<name>A0A1U8BL27_NELNU</name>